<name>A0ACB7YUI2_9ERIC</name>
<dbReference type="Proteomes" id="UP000828048">
    <property type="component" value="Chromosome 3"/>
</dbReference>
<comment type="caution">
    <text evidence="1">The sequence shown here is derived from an EMBL/GenBank/DDBJ whole genome shotgun (WGS) entry which is preliminary data.</text>
</comment>
<keyword evidence="2" id="KW-1185">Reference proteome</keyword>
<proteinExistence type="predicted"/>
<evidence type="ECO:0000313" key="2">
    <source>
        <dbReference type="Proteomes" id="UP000828048"/>
    </source>
</evidence>
<dbReference type="EMBL" id="CM037153">
    <property type="protein sequence ID" value="KAH7857297.1"/>
    <property type="molecule type" value="Genomic_DNA"/>
</dbReference>
<reference evidence="1 2" key="1">
    <citation type="journal article" date="2021" name="Hortic Res">
        <title>High-quality reference genome and annotation aids understanding of berry development for evergreen blueberry (Vaccinium darrowii).</title>
        <authorList>
            <person name="Yu J."/>
            <person name="Hulse-Kemp A.M."/>
            <person name="Babiker E."/>
            <person name="Staton M."/>
        </authorList>
    </citation>
    <scope>NUCLEOTIDE SEQUENCE [LARGE SCALE GENOMIC DNA]</scope>
    <source>
        <strain evidence="2">cv. NJ 8807/NJ 8810</strain>
        <tissue evidence="1">Young leaf</tissue>
    </source>
</reference>
<evidence type="ECO:0000313" key="1">
    <source>
        <dbReference type="EMBL" id="KAH7857297.1"/>
    </source>
</evidence>
<gene>
    <name evidence="1" type="ORF">Vadar_011021</name>
</gene>
<sequence length="367" mass="41111">MVTTTEPSIPPNYDRESELKAFDDTKLGVKGLVDSGISQIPRIFIRTPENSQNPPKQTETQIRFPVIDLENVQKDSIRHKEVVEEVRDAAETWGFFQVVNHGVSESVMEEMLEGVHGFFGLENEVKKQWYTRDFKRPFVHNSNFDLYSAPATNWRDSLYCRVAPNAPNPEDLPPPCSAILLDYSKEIKNLGNKLLELLSEALGLDPNHLNDMGCCEGLLIVGHYYPECPQPELTMGTSKHADDDFLTVLLQDHIGGLQVLHQNRWVDVPPTPGALVVNVGDLLQLVSNDKLKSVEHRVLANRVGPRVSVASFFRTGQTAASRVFGPIKELLSEENPPKYRETTTAEYSSYLLAKGLDGTSALLNFRL</sequence>
<accession>A0ACB7YUI2</accession>
<protein>
    <submittedName>
        <fullName evidence="1">Uncharacterized protein</fullName>
    </submittedName>
</protein>
<organism evidence="1 2">
    <name type="scientific">Vaccinium darrowii</name>
    <dbReference type="NCBI Taxonomy" id="229202"/>
    <lineage>
        <taxon>Eukaryota</taxon>
        <taxon>Viridiplantae</taxon>
        <taxon>Streptophyta</taxon>
        <taxon>Embryophyta</taxon>
        <taxon>Tracheophyta</taxon>
        <taxon>Spermatophyta</taxon>
        <taxon>Magnoliopsida</taxon>
        <taxon>eudicotyledons</taxon>
        <taxon>Gunneridae</taxon>
        <taxon>Pentapetalae</taxon>
        <taxon>asterids</taxon>
        <taxon>Ericales</taxon>
        <taxon>Ericaceae</taxon>
        <taxon>Vaccinioideae</taxon>
        <taxon>Vaccinieae</taxon>
        <taxon>Vaccinium</taxon>
    </lineage>
</organism>